<dbReference type="GeneID" id="111443123"/>
<feature type="domain" description="Alpha/beta hydrolase fold-3" evidence="3">
    <location>
        <begin position="84"/>
        <end position="304"/>
    </location>
</feature>
<feature type="active site" evidence="2">
    <location>
        <position position="169"/>
    </location>
</feature>
<dbReference type="InterPro" id="IPR029058">
    <property type="entry name" value="AB_hydrolase_fold"/>
</dbReference>
<sequence length="328" mass="37177">MCSTTSYSIFRARMALIGEAPGFLEVYSDGSVRRLIPEVVVSTDNQSSKNYKFKDVVIDPKKPVTGRLFLPNVTGNHVAKLPILVYFHGGGFCIGSTTWMGYHHFLGGLAVASKCVILSIDYRLAPENRLPAAYEDCYSSLEWLAHQASCFEPWLQNADLSRVFLSGDSAGGNIVHHVAVKTMKTNISNMTLKGLMLIHPYFGSEKRTEKEKAEGVEGFVEMNDMFWRLSIPKGSNRDYFGCNYENNTQEMSTEEWSKFPNVVVFVAGLDFLKERGELYVNFLQQKRVKVVKLIEAVDESHVFHVFRPESESTRLLQMQMTQFMNTFN</sequence>
<dbReference type="Gene3D" id="3.40.50.1820">
    <property type="entry name" value="alpha/beta hydrolase"/>
    <property type="match status" value="1"/>
</dbReference>
<name>A0A6J1F8Q9_CUCMO</name>
<dbReference type="SUPFAM" id="SSF53474">
    <property type="entry name" value="alpha/beta-Hydrolases"/>
    <property type="match status" value="1"/>
</dbReference>
<reference evidence="5" key="1">
    <citation type="submission" date="2025-08" db="UniProtKB">
        <authorList>
            <consortium name="RefSeq"/>
        </authorList>
    </citation>
    <scope>IDENTIFICATION</scope>
    <source>
        <tissue evidence="5">Young leaves</tissue>
    </source>
</reference>
<dbReference type="GO" id="GO:0016787">
    <property type="term" value="F:hydrolase activity"/>
    <property type="evidence" value="ECO:0007669"/>
    <property type="project" value="InterPro"/>
</dbReference>
<dbReference type="RefSeq" id="XP_022936542.1">
    <property type="nucleotide sequence ID" value="XM_023080774.1"/>
</dbReference>
<dbReference type="AlphaFoldDB" id="A0A6J1F8Q9"/>
<comment type="similarity">
    <text evidence="1">Belongs to the 'GDXG' lipolytic enzyme family.</text>
</comment>
<evidence type="ECO:0000256" key="1">
    <source>
        <dbReference type="ARBA" id="ARBA00010515"/>
    </source>
</evidence>
<accession>A0A6J1F8Q9</accession>
<dbReference type="PROSITE" id="PS01174">
    <property type="entry name" value="LIPASE_GDXG_SER"/>
    <property type="match status" value="1"/>
</dbReference>
<evidence type="ECO:0000313" key="4">
    <source>
        <dbReference type="Proteomes" id="UP000504609"/>
    </source>
</evidence>
<protein>
    <submittedName>
        <fullName evidence="5">Probable carboxylesterase 17 isoform X1</fullName>
    </submittedName>
</protein>
<dbReference type="PANTHER" id="PTHR23024:SF635">
    <property type="entry name" value="OS07G0162700 PROTEIN"/>
    <property type="match status" value="1"/>
</dbReference>
<organism evidence="4 5">
    <name type="scientific">Cucurbita moschata</name>
    <name type="common">Winter crookneck squash</name>
    <name type="synonym">Cucurbita pepo var. moschata</name>
    <dbReference type="NCBI Taxonomy" id="3662"/>
    <lineage>
        <taxon>Eukaryota</taxon>
        <taxon>Viridiplantae</taxon>
        <taxon>Streptophyta</taxon>
        <taxon>Embryophyta</taxon>
        <taxon>Tracheophyta</taxon>
        <taxon>Spermatophyta</taxon>
        <taxon>Magnoliopsida</taxon>
        <taxon>eudicotyledons</taxon>
        <taxon>Gunneridae</taxon>
        <taxon>Pentapetalae</taxon>
        <taxon>rosids</taxon>
        <taxon>fabids</taxon>
        <taxon>Cucurbitales</taxon>
        <taxon>Cucurbitaceae</taxon>
        <taxon>Cucurbiteae</taxon>
        <taxon>Cucurbita</taxon>
    </lineage>
</organism>
<keyword evidence="4" id="KW-1185">Reference proteome</keyword>
<dbReference type="InterPro" id="IPR013094">
    <property type="entry name" value="AB_hydrolase_3"/>
</dbReference>
<proteinExistence type="inferred from homology"/>
<dbReference type="InterPro" id="IPR033140">
    <property type="entry name" value="Lipase_GDXG_put_SER_AS"/>
</dbReference>
<evidence type="ECO:0000256" key="2">
    <source>
        <dbReference type="PROSITE-ProRule" id="PRU10038"/>
    </source>
</evidence>
<dbReference type="PANTHER" id="PTHR23024">
    <property type="entry name" value="ARYLACETAMIDE DEACETYLASE"/>
    <property type="match status" value="1"/>
</dbReference>
<dbReference type="Proteomes" id="UP000504609">
    <property type="component" value="Unplaced"/>
</dbReference>
<gene>
    <name evidence="5" type="primary">LOC111443123</name>
</gene>
<dbReference type="InterPro" id="IPR050466">
    <property type="entry name" value="Carboxylest/Gibb_receptor"/>
</dbReference>
<dbReference type="Pfam" id="PF07859">
    <property type="entry name" value="Abhydrolase_3"/>
    <property type="match status" value="1"/>
</dbReference>
<dbReference type="KEGG" id="cmos:111443123"/>
<evidence type="ECO:0000259" key="3">
    <source>
        <dbReference type="Pfam" id="PF07859"/>
    </source>
</evidence>
<evidence type="ECO:0000313" key="5">
    <source>
        <dbReference type="RefSeq" id="XP_022936542.1"/>
    </source>
</evidence>